<dbReference type="EMBL" id="JAUJDW010000016">
    <property type="protein sequence ID" value="KAK0658844.1"/>
    <property type="molecule type" value="Genomic_DNA"/>
</dbReference>
<dbReference type="PANTHER" id="PTHR10655">
    <property type="entry name" value="LYSOPHOSPHOLIPASE-RELATED"/>
    <property type="match status" value="1"/>
</dbReference>
<dbReference type="AlphaFoldDB" id="A0AA39YUC5"/>
<reference evidence="4" key="1">
    <citation type="submission" date="2023-06" db="EMBL/GenBank/DDBJ databases">
        <title>Multi-omics analyses reveal the molecular pathogenesis toolkit of Lasiodiplodia hormozganensis, a cross-kingdom pathogen.</title>
        <authorList>
            <person name="Felix C."/>
            <person name="Meneses R."/>
            <person name="Goncalves M.F.M."/>
            <person name="Tilleman L."/>
            <person name="Duarte A.S."/>
            <person name="Jorrin-Novo J.V."/>
            <person name="Van De Peer Y."/>
            <person name="Deforce D."/>
            <person name="Van Nieuwerburgh F."/>
            <person name="Esteves A.C."/>
            <person name="Alves A."/>
        </authorList>
    </citation>
    <scope>NUCLEOTIDE SEQUENCE</scope>
    <source>
        <strain evidence="4">CBS 339.90</strain>
    </source>
</reference>
<dbReference type="Proteomes" id="UP001175001">
    <property type="component" value="Unassembled WGS sequence"/>
</dbReference>
<dbReference type="GO" id="GO:0052689">
    <property type="term" value="F:carboxylic ester hydrolase activity"/>
    <property type="evidence" value="ECO:0007669"/>
    <property type="project" value="TreeGrafter"/>
</dbReference>
<sequence>MAPPLQPTPVDANPTADLPHLSTTTMDDLIPIRPDTPPTYSADADGGPLIPNPSDSPPLSKTAHKQTHWPEPLIIAPTAPHTHTLILLHGRGGNAKEFGPFLLFATPTSSELCLPALFPGVKWVFPTAKKRRAALFKRMPISQWFDNWSLEYPEDRQELQYEGIAETSAFVAGLIAEEVKELRGRAGRVVLGGLSQGCAVGLHVYLNWRGEGELAGQALGGFVGMSGWLPFATALDPKSEEEVGGDDDPFCTSDGEGEEKKVKAAAAADDGRTQLEKIQLRAANTARDIASMPPLSGEGDDVPAFPRTPVFLGHGRNDPKVAVQLAERARDVLESLGCKVQWRDYDSGHWYKVPDEIDDIVNFLTEDVGIGRDEEL</sequence>
<comment type="similarity">
    <text evidence="1">Belongs to the AB hydrolase superfamily. AB hydrolase 2 family.</text>
</comment>
<name>A0AA39YUC5_9PEZI</name>
<proteinExistence type="inferred from homology"/>
<evidence type="ECO:0000259" key="3">
    <source>
        <dbReference type="Pfam" id="PF02230"/>
    </source>
</evidence>
<dbReference type="Gene3D" id="3.40.50.1820">
    <property type="entry name" value="alpha/beta hydrolase"/>
    <property type="match status" value="1"/>
</dbReference>
<evidence type="ECO:0000313" key="5">
    <source>
        <dbReference type="Proteomes" id="UP001175001"/>
    </source>
</evidence>
<dbReference type="InterPro" id="IPR003140">
    <property type="entry name" value="PLipase/COase/thioEstase"/>
</dbReference>
<dbReference type="SUPFAM" id="SSF53474">
    <property type="entry name" value="alpha/beta-Hydrolases"/>
    <property type="match status" value="1"/>
</dbReference>
<dbReference type="InterPro" id="IPR029058">
    <property type="entry name" value="AB_hydrolase_fold"/>
</dbReference>
<accession>A0AA39YUC5</accession>
<organism evidence="4 5">
    <name type="scientific">Lasiodiplodia hormozganensis</name>
    <dbReference type="NCBI Taxonomy" id="869390"/>
    <lineage>
        <taxon>Eukaryota</taxon>
        <taxon>Fungi</taxon>
        <taxon>Dikarya</taxon>
        <taxon>Ascomycota</taxon>
        <taxon>Pezizomycotina</taxon>
        <taxon>Dothideomycetes</taxon>
        <taxon>Dothideomycetes incertae sedis</taxon>
        <taxon>Botryosphaeriales</taxon>
        <taxon>Botryosphaeriaceae</taxon>
        <taxon>Lasiodiplodia</taxon>
    </lineage>
</organism>
<dbReference type="GO" id="GO:0005737">
    <property type="term" value="C:cytoplasm"/>
    <property type="evidence" value="ECO:0007669"/>
    <property type="project" value="TreeGrafter"/>
</dbReference>
<feature type="region of interest" description="Disordered" evidence="2">
    <location>
        <begin position="1"/>
        <end position="64"/>
    </location>
</feature>
<dbReference type="GO" id="GO:0008474">
    <property type="term" value="F:palmitoyl-(protein) hydrolase activity"/>
    <property type="evidence" value="ECO:0007669"/>
    <property type="project" value="TreeGrafter"/>
</dbReference>
<protein>
    <recommendedName>
        <fullName evidence="3">Phospholipase/carboxylesterase/thioesterase domain-containing protein</fullName>
    </recommendedName>
</protein>
<dbReference type="PANTHER" id="PTHR10655:SF63">
    <property type="entry name" value="PHOSPHOLIPASE_CARBOXYLESTERASE_THIOESTERASE DOMAIN-CONTAINING PROTEIN"/>
    <property type="match status" value="1"/>
</dbReference>
<dbReference type="InterPro" id="IPR050565">
    <property type="entry name" value="LYPA1-2/EST-like"/>
</dbReference>
<comment type="caution">
    <text evidence="4">The sequence shown here is derived from an EMBL/GenBank/DDBJ whole genome shotgun (WGS) entry which is preliminary data.</text>
</comment>
<evidence type="ECO:0000256" key="2">
    <source>
        <dbReference type="SAM" id="MobiDB-lite"/>
    </source>
</evidence>
<keyword evidence="5" id="KW-1185">Reference proteome</keyword>
<feature type="domain" description="Phospholipase/carboxylesterase/thioesterase" evidence="3">
    <location>
        <begin position="72"/>
        <end position="236"/>
    </location>
</feature>
<feature type="region of interest" description="Disordered" evidence="2">
    <location>
        <begin position="238"/>
        <end position="258"/>
    </location>
</feature>
<evidence type="ECO:0000256" key="1">
    <source>
        <dbReference type="ARBA" id="ARBA00006499"/>
    </source>
</evidence>
<gene>
    <name evidence="4" type="ORF">DIS24_g4524</name>
</gene>
<dbReference type="Pfam" id="PF02230">
    <property type="entry name" value="Abhydrolase_2"/>
    <property type="match status" value="1"/>
</dbReference>
<evidence type="ECO:0000313" key="4">
    <source>
        <dbReference type="EMBL" id="KAK0658844.1"/>
    </source>
</evidence>